<sequence length="106" mass="12094">MGTKRRGAWYNENVESAASRLEILGTYGKFLDRKKSINNAESIKTYRAERERLFHDDAAGLARIQENKRLLSALLKKESRLVKQRKKDAADGIAEGNDILDSVEER</sequence>
<dbReference type="EMBL" id="LFIW01002730">
    <property type="protein sequence ID" value="KZL63799.1"/>
    <property type="molecule type" value="Genomic_DNA"/>
</dbReference>
<comment type="caution">
    <text evidence="1">The sequence shown here is derived from an EMBL/GenBank/DDBJ whole genome shotgun (WGS) entry which is preliminary data.</text>
</comment>
<protein>
    <submittedName>
        <fullName evidence="1">Mucoidy inhibitor-like protein</fullName>
    </submittedName>
</protein>
<accession>A0A166LQ01</accession>
<gene>
    <name evidence="1" type="ORF">CI238_12433</name>
</gene>
<evidence type="ECO:0000313" key="1">
    <source>
        <dbReference type="EMBL" id="KZL63799.1"/>
    </source>
</evidence>
<name>A0A166LQ01_COLIC</name>
<dbReference type="Proteomes" id="UP000076584">
    <property type="component" value="Unassembled WGS sequence"/>
</dbReference>
<keyword evidence="2" id="KW-1185">Reference proteome</keyword>
<proteinExistence type="predicted"/>
<organism evidence="1 2">
    <name type="scientific">Colletotrichum incanum</name>
    <name type="common">Soybean anthracnose fungus</name>
    <dbReference type="NCBI Taxonomy" id="1573173"/>
    <lineage>
        <taxon>Eukaryota</taxon>
        <taxon>Fungi</taxon>
        <taxon>Dikarya</taxon>
        <taxon>Ascomycota</taxon>
        <taxon>Pezizomycotina</taxon>
        <taxon>Sordariomycetes</taxon>
        <taxon>Hypocreomycetidae</taxon>
        <taxon>Glomerellales</taxon>
        <taxon>Glomerellaceae</taxon>
        <taxon>Colletotrichum</taxon>
        <taxon>Colletotrichum spaethianum species complex</taxon>
    </lineage>
</organism>
<reference evidence="1 2" key="1">
    <citation type="submission" date="2015-06" db="EMBL/GenBank/DDBJ databases">
        <title>Survival trade-offs in plant roots during colonization by closely related pathogenic and mutualistic fungi.</title>
        <authorList>
            <person name="Hacquard S."/>
            <person name="Kracher B."/>
            <person name="Hiruma K."/>
            <person name="Weinman A."/>
            <person name="Muench P."/>
            <person name="Garrido Oter R."/>
            <person name="Ver Loren van Themaat E."/>
            <person name="Dallerey J.-F."/>
            <person name="Damm U."/>
            <person name="Henrissat B."/>
            <person name="Lespinet O."/>
            <person name="Thon M."/>
            <person name="Kemen E."/>
            <person name="McHardy A.C."/>
            <person name="Schulze-Lefert P."/>
            <person name="O'Connell R.J."/>
        </authorList>
    </citation>
    <scope>NUCLEOTIDE SEQUENCE [LARGE SCALE GENOMIC DNA]</scope>
    <source>
        <strain evidence="1 2">MAFF 238704</strain>
    </source>
</reference>
<dbReference type="STRING" id="1573173.A0A166LQ01"/>
<dbReference type="AlphaFoldDB" id="A0A166LQ01"/>
<evidence type="ECO:0000313" key="2">
    <source>
        <dbReference type="Proteomes" id="UP000076584"/>
    </source>
</evidence>